<name>A0A6N0HPQ9_9GAMM</name>
<dbReference type="KEGG" id="reo:HUE58_04440"/>
<organism evidence="1 2">
    <name type="scientific">Candidatus Ruthia endofausta</name>
    <dbReference type="NCBI Taxonomy" id="2738852"/>
    <lineage>
        <taxon>Bacteria</taxon>
        <taxon>Pseudomonadati</taxon>
        <taxon>Pseudomonadota</taxon>
        <taxon>Gammaproteobacteria</taxon>
        <taxon>Candidatus Pseudothioglobaceae</taxon>
        <taxon>Candidatus Ruthturnera</taxon>
    </lineage>
</organism>
<evidence type="ECO:0000313" key="2">
    <source>
        <dbReference type="Proteomes" id="UP000509429"/>
    </source>
</evidence>
<accession>A0A6N0HPQ9</accession>
<evidence type="ECO:0000313" key="1">
    <source>
        <dbReference type="EMBL" id="QKQ24379.1"/>
    </source>
</evidence>
<dbReference type="AlphaFoldDB" id="A0A6N0HPQ9"/>
<proteinExistence type="predicted"/>
<dbReference type="RefSeq" id="WP_174605816.1">
    <property type="nucleotide sequence ID" value="NZ_CP054490.1"/>
</dbReference>
<reference evidence="1 2" key="1">
    <citation type="submission" date="2020-05" db="EMBL/GenBank/DDBJ databases">
        <title>Horizontal transmission and recombination maintain forever young bacterial symbiont genomes.</title>
        <authorList>
            <person name="Russell S.L."/>
            <person name="Pepper-Tunick E."/>
            <person name="Svedberg J."/>
            <person name="Byrne A."/>
            <person name="Ruelas Castillo J."/>
            <person name="Vollmers C."/>
            <person name="Beinart R.A."/>
            <person name="Corbett-Detig R."/>
        </authorList>
    </citation>
    <scope>NUCLEOTIDE SEQUENCE [LARGE SCALE GENOMIC DNA]</scope>
    <source>
        <strain evidence="1">JDF_Ridge</strain>
    </source>
</reference>
<dbReference type="EMBL" id="CP054490">
    <property type="protein sequence ID" value="QKQ24379.1"/>
    <property type="molecule type" value="Genomic_DNA"/>
</dbReference>
<dbReference type="Proteomes" id="UP000509429">
    <property type="component" value="Chromosome"/>
</dbReference>
<keyword evidence="2" id="KW-1185">Reference proteome</keyword>
<protein>
    <submittedName>
        <fullName evidence="1">Uncharacterized protein</fullName>
    </submittedName>
</protein>
<gene>
    <name evidence="1" type="ORF">HUE58_04440</name>
</gene>
<sequence>MKKLITMSGVLIVGVVLNSCQIEANIRSNESKANFTFSGLTVLKNKQKDLKRTVYQ</sequence>